<keyword evidence="2" id="KW-1185">Reference proteome</keyword>
<evidence type="ECO:0000313" key="1">
    <source>
        <dbReference type="EMBL" id="MBC9718851.1"/>
    </source>
</evidence>
<accession>A0ABR7STN7</accession>
<sequence length="75" mass="7776">MTETLACRGPVAFVTTGPLVLESDTVDDWRSGPFTLTSRQSLSLALPQVPGAAVASLEPFAADLTLESRLGGTGQ</sequence>
<gene>
    <name evidence="1" type="ORF">H9Y04_40620</name>
</gene>
<evidence type="ECO:0000313" key="2">
    <source>
        <dbReference type="Proteomes" id="UP000642284"/>
    </source>
</evidence>
<name>A0ABR7STN7_9ACTN</name>
<protein>
    <submittedName>
        <fullName evidence="1">Uncharacterized protein</fullName>
    </submittedName>
</protein>
<comment type="caution">
    <text evidence="1">The sequence shown here is derived from an EMBL/GenBank/DDBJ whole genome shotgun (WGS) entry which is preliminary data.</text>
</comment>
<dbReference type="RefSeq" id="WP_187819282.1">
    <property type="nucleotide sequence ID" value="NZ_JACTVJ010000030.1"/>
</dbReference>
<reference evidence="1 2" key="1">
    <citation type="submission" date="2020-08" db="EMBL/GenBank/DDBJ databases">
        <title>Genemic of Streptomyces polyaspartic.</title>
        <authorList>
            <person name="Liu W."/>
        </authorList>
    </citation>
    <scope>NUCLEOTIDE SEQUENCE [LARGE SCALE GENOMIC DNA]</scope>
    <source>
        <strain evidence="1 2">TRM66268-LWL</strain>
    </source>
</reference>
<dbReference type="EMBL" id="JACTVJ010000030">
    <property type="protein sequence ID" value="MBC9718851.1"/>
    <property type="molecule type" value="Genomic_DNA"/>
</dbReference>
<organism evidence="1 2">
    <name type="scientific">Streptomyces polyasparticus</name>
    <dbReference type="NCBI Taxonomy" id="2767826"/>
    <lineage>
        <taxon>Bacteria</taxon>
        <taxon>Bacillati</taxon>
        <taxon>Actinomycetota</taxon>
        <taxon>Actinomycetes</taxon>
        <taxon>Kitasatosporales</taxon>
        <taxon>Streptomycetaceae</taxon>
        <taxon>Streptomyces</taxon>
    </lineage>
</organism>
<proteinExistence type="predicted"/>
<dbReference type="Proteomes" id="UP000642284">
    <property type="component" value="Unassembled WGS sequence"/>
</dbReference>